<feature type="compositionally biased region" description="Polar residues" evidence="1">
    <location>
        <begin position="210"/>
        <end position="220"/>
    </location>
</feature>
<dbReference type="InterPro" id="IPR032350">
    <property type="entry name" value="Nbr1_FW"/>
</dbReference>
<dbReference type="PANTHER" id="PTHR20930">
    <property type="entry name" value="OVARIAN CARCINOMA ANTIGEN CA125-RELATED"/>
    <property type="match status" value="1"/>
</dbReference>
<reference evidence="3 4" key="1">
    <citation type="submission" date="2023-03" db="EMBL/GenBank/DDBJ databases">
        <title>Genome insight into feeding habits of ladybird beetles.</title>
        <authorList>
            <person name="Li H.-S."/>
            <person name="Huang Y.-H."/>
            <person name="Pang H."/>
        </authorList>
    </citation>
    <scope>NUCLEOTIDE SEQUENCE [LARGE SCALE GENOMIC DNA]</scope>
    <source>
        <strain evidence="3">SYSU_2023b</strain>
        <tissue evidence="3">Whole body</tissue>
    </source>
</reference>
<evidence type="ECO:0000313" key="4">
    <source>
        <dbReference type="Proteomes" id="UP001431783"/>
    </source>
</evidence>
<dbReference type="Gene3D" id="2.60.40.10">
    <property type="entry name" value="Immunoglobulins"/>
    <property type="match status" value="1"/>
</dbReference>
<dbReference type="CDD" id="cd14349">
    <property type="entry name" value="UBA_CF106"/>
    <property type="match status" value="1"/>
</dbReference>
<gene>
    <name evidence="3" type="ORF">WA026_002823</name>
</gene>
<dbReference type="Pfam" id="PF14555">
    <property type="entry name" value="UBA_4"/>
    <property type="match status" value="1"/>
</dbReference>
<dbReference type="GO" id="GO:0000407">
    <property type="term" value="C:phagophore assembly site"/>
    <property type="evidence" value="ECO:0007669"/>
    <property type="project" value="TreeGrafter"/>
</dbReference>
<sequence length="235" mass="26155">MDIDNPTDPVNSNSSMDLEQSLLQQFSCLGTTDRDELVVQLQKLLGKEINYATAAFFLDMNNWNLQAAVCSFLDVEIPCPLPSMALLTDDAFSEKKKIVEAGAKFQQSWLISNNGSVTWPAGCYAEQCVKNAALPYHDRVPLPCLSPGNSYRMVVEFTCPSKTAVYQNRWRLCLPDGSYFGEPMWVVVEVVADTASYLAQELMHFSELGSRSSRNGQLSNPFYMRQSDGGDEGMC</sequence>
<evidence type="ECO:0000259" key="2">
    <source>
        <dbReference type="Pfam" id="PF16158"/>
    </source>
</evidence>
<organism evidence="3 4">
    <name type="scientific">Henosepilachna vigintioctopunctata</name>
    <dbReference type="NCBI Taxonomy" id="420089"/>
    <lineage>
        <taxon>Eukaryota</taxon>
        <taxon>Metazoa</taxon>
        <taxon>Ecdysozoa</taxon>
        <taxon>Arthropoda</taxon>
        <taxon>Hexapoda</taxon>
        <taxon>Insecta</taxon>
        <taxon>Pterygota</taxon>
        <taxon>Neoptera</taxon>
        <taxon>Endopterygota</taxon>
        <taxon>Coleoptera</taxon>
        <taxon>Polyphaga</taxon>
        <taxon>Cucujiformia</taxon>
        <taxon>Coccinelloidea</taxon>
        <taxon>Coccinellidae</taxon>
        <taxon>Epilachninae</taxon>
        <taxon>Epilachnini</taxon>
        <taxon>Henosepilachna</taxon>
    </lineage>
</organism>
<comment type="caution">
    <text evidence="3">The sequence shown here is derived from an EMBL/GenBank/DDBJ whole genome shotgun (WGS) entry which is preliminary data.</text>
</comment>
<dbReference type="AlphaFoldDB" id="A0AAW1U2T2"/>
<dbReference type="Pfam" id="PF16158">
    <property type="entry name" value="N_BRCA1_IG"/>
    <property type="match status" value="1"/>
</dbReference>
<feature type="region of interest" description="Disordered" evidence="1">
    <location>
        <begin position="210"/>
        <end position="235"/>
    </location>
</feature>
<name>A0AAW1U2T2_9CUCU</name>
<dbReference type="SUPFAM" id="SSF46934">
    <property type="entry name" value="UBA-like"/>
    <property type="match status" value="1"/>
</dbReference>
<keyword evidence="4" id="KW-1185">Reference proteome</keyword>
<evidence type="ECO:0000256" key="1">
    <source>
        <dbReference type="SAM" id="MobiDB-lite"/>
    </source>
</evidence>
<dbReference type="Gene3D" id="1.10.8.10">
    <property type="entry name" value="DNA helicase RuvA subunit, C-terminal domain"/>
    <property type="match status" value="1"/>
</dbReference>
<dbReference type="EMBL" id="JARQZJ010000031">
    <property type="protein sequence ID" value="KAK9874475.1"/>
    <property type="molecule type" value="Genomic_DNA"/>
</dbReference>
<protein>
    <recommendedName>
        <fullName evidence="2">Nbr1 FW domain-containing protein</fullName>
    </recommendedName>
</protein>
<dbReference type="InterPro" id="IPR013783">
    <property type="entry name" value="Ig-like_fold"/>
</dbReference>
<accession>A0AAW1U2T2</accession>
<dbReference type="InterPro" id="IPR009060">
    <property type="entry name" value="UBA-like_sf"/>
</dbReference>
<dbReference type="PANTHER" id="PTHR20930:SF0">
    <property type="entry name" value="PROTEIN ILRUN"/>
    <property type="match status" value="1"/>
</dbReference>
<dbReference type="InterPro" id="IPR039517">
    <property type="entry name" value="C6orf106_UBA-like"/>
</dbReference>
<dbReference type="GO" id="GO:0043130">
    <property type="term" value="F:ubiquitin binding"/>
    <property type="evidence" value="ECO:0007669"/>
    <property type="project" value="TreeGrafter"/>
</dbReference>
<evidence type="ECO:0000313" key="3">
    <source>
        <dbReference type="EMBL" id="KAK9874475.1"/>
    </source>
</evidence>
<feature type="domain" description="Nbr1 FW" evidence="2">
    <location>
        <begin position="96"/>
        <end position="190"/>
    </location>
</feature>
<dbReference type="CDD" id="cd14947">
    <property type="entry name" value="NBR1_like"/>
    <property type="match status" value="1"/>
</dbReference>
<proteinExistence type="predicted"/>
<dbReference type="GO" id="GO:0016236">
    <property type="term" value="P:macroautophagy"/>
    <property type="evidence" value="ECO:0007669"/>
    <property type="project" value="TreeGrafter"/>
</dbReference>
<dbReference type="Proteomes" id="UP001431783">
    <property type="component" value="Unassembled WGS sequence"/>
</dbReference>